<dbReference type="SMART" id="SM00303">
    <property type="entry name" value="GPS"/>
    <property type="match status" value="1"/>
</dbReference>
<dbReference type="Proteomes" id="UP000887568">
    <property type="component" value="Unplaced"/>
</dbReference>
<evidence type="ECO:0000256" key="2">
    <source>
        <dbReference type="ARBA" id="ARBA00004236"/>
    </source>
</evidence>
<evidence type="ECO:0000256" key="9">
    <source>
        <dbReference type="ARBA" id="ARBA00023136"/>
    </source>
</evidence>
<dbReference type="GeneID" id="119724704"/>
<evidence type="ECO:0000256" key="5">
    <source>
        <dbReference type="ARBA" id="ARBA00022692"/>
    </source>
</evidence>
<dbReference type="PROSITE" id="PS50221">
    <property type="entry name" value="GAIN_B"/>
    <property type="match status" value="1"/>
</dbReference>
<dbReference type="PRINTS" id="PR00249">
    <property type="entry name" value="GPCRSECRETIN"/>
</dbReference>
<evidence type="ECO:0000256" key="10">
    <source>
        <dbReference type="ARBA" id="ARBA00023157"/>
    </source>
</evidence>
<evidence type="ECO:0000313" key="22">
    <source>
        <dbReference type="Proteomes" id="UP000887568"/>
    </source>
</evidence>
<feature type="domain" description="HYR" evidence="20">
    <location>
        <begin position="1089"/>
        <end position="1181"/>
    </location>
</feature>
<dbReference type="SMART" id="SM00179">
    <property type="entry name" value="EGF_CA"/>
    <property type="match status" value="4"/>
</dbReference>
<feature type="disulfide bond" evidence="12">
    <location>
        <begin position="333"/>
        <end position="342"/>
    </location>
</feature>
<feature type="repeat" description="LDL-receptor class B" evidence="13">
    <location>
        <begin position="175"/>
        <end position="218"/>
    </location>
</feature>
<keyword evidence="8 15" id="KW-1133">Transmembrane helix</keyword>
<feature type="domain" description="EGF-like" evidence="17">
    <location>
        <begin position="385"/>
        <end position="421"/>
    </location>
</feature>
<organism evidence="21 22">
    <name type="scientific">Patiria miniata</name>
    <name type="common">Bat star</name>
    <name type="synonym">Asterina miniata</name>
    <dbReference type="NCBI Taxonomy" id="46514"/>
    <lineage>
        <taxon>Eukaryota</taxon>
        <taxon>Metazoa</taxon>
        <taxon>Echinodermata</taxon>
        <taxon>Eleutherozoa</taxon>
        <taxon>Asterozoa</taxon>
        <taxon>Asteroidea</taxon>
        <taxon>Valvatacea</taxon>
        <taxon>Valvatida</taxon>
        <taxon>Asterinidae</taxon>
        <taxon>Patiria</taxon>
    </lineage>
</organism>
<evidence type="ECO:0000256" key="11">
    <source>
        <dbReference type="ARBA" id="ARBA00023180"/>
    </source>
</evidence>
<feature type="chain" id="PRO_5037931871" evidence="16">
    <location>
        <begin position="31"/>
        <end position="1971"/>
    </location>
</feature>
<protein>
    <submittedName>
        <fullName evidence="21">Uncharacterized protein</fullName>
    </submittedName>
</protein>
<evidence type="ECO:0000259" key="18">
    <source>
        <dbReference type="PROSITE" id="PS50221"/>
    </source>
</evidence>
<dbReference type="Pfam" id="PF00002">
    <property type="entry name" value="7tm_2"/>
    <property type="match status" value="1"/>
</dbReference>
<dbReference type="InterPro" id="IPR000033">
    <property type="entry name" value="LDLR_classB_rpt"/>
</dbReference>
<dbReference type="Pfam" id="PF02494">
    <property type="entry name" value="HYR"/>
    <property type="match status" value="4"/>
</dbReference>
<dbReference type="OrthoDB" id="5958943at2759"/>
<dbReference type="InterPro" id="IPR017981">
    <property type="entry name" value="GPCR_2-like_7TM"/>
</dbReference>
<dbReference type="InterPro" id="IPR000832">
    <property type="entry name" value="GPCR_2_secretin-like"/>
</dbReference>
<feature type="repeat" description="LDL-receptor class B" evidence="13">
    <location>
        <begin position="519"/>
        <end position="566"/>
    </location>
</feature>
<feature type="transmembrane region" description="Helical" evidence="15">
    <location>
        <begin position="1847"/>
        <end position="1871"/>
    </location>
</feature>
<evidence type="ECO:0000256" key="1">
    <source>
        <dbReference type="ARBA" id="ARBA00004141"/>
    </source>
</evidence>
<keyword evidence="9 15" id="KW-0472">Membrane</keyword>
<dbReference type="PROSITE" id="PS50261">
    <property type="entry name" value="G_PROTEIN_RECEP_F2_4"/>
    <property type="match status" value="1"/>
</dbReference>
<evidence type="ECO:0000256" key="16">
    <source>
        <dbReference type="SAM" id="SignalP"/>
    </source>
</evidence>
<dbReference type="Gene3D" id="1.20.1070.10">
    <property type="entry name" value="Rhodopsin 7-helix transmembrane proteins"/>
    <property type="match status" value="1"/>
</dbReference>
<feature type="repeat" description="LDL-receptor class B" evidence="13">
    <location>
        <begin position="567"/>
        <end position="610"/>
    </location>
</feature>
<evidence type="ECO:0000259" key="19">
    <source>
        <dbReference type="PROSITE" id="PS50261"/>
    </source>
</evidence>
<dbReference type="PANTHER" id="PTHR45692:SF1">
    <property type="entry name" value="G-PROTEIN COUPLED RECEPTORS FAMILY 2 PROFILE 2 DOMAIN-CONTAINING PROTEIN"/>
    <property type="match status" value="1"/>
</dbReference>
<dbReference type="SMART" id="SM00135">
    <property type="entry name" value="LY"/>
    <property type="match status" value="9"/>
</dbReference>
<comment type="caution">
    <text evidence="12">Lacks conserved residue(s) required for the propagation of feature annotation.</text>
</comment>
<dbReference type="GO" id="GO:0005886">
    <property type="term" value="C:plasma membrane"/>
    <property type="evidence" value="ECO:0007669"/>
    <property type="project" value="UniProtKB-SubCell"/>
</dbReference>
<feature type="disulfide bond" evidence="12">
    <location>
        <begin position="720"/>
        <end position="729"/>
    </location>
</feature>
<dbReference type="Pfam" id="PF00058">
    <property type="entry name" value="Ldl_recept_b"/>
    <property type="match status" value="2"/>
</dbReference>
<dbReference type="InterPro" id="IPR057244">
    <property type="entry name" value="GAIN_B"/>
</dbReference>
<evidence type="ECO:0000256" key="4">
    <source>
        <dbReference type="ARBA" id="ARBA00022536"/>
    </source>
</evidence>
<reference evidence="21" key="1">
    <citation type="submission" date="2022-11" db="UniProtKB">
        <authorList>
            <consortium name="EnsemblMetazoa"/>
        </authorList>
    </citation>
    <scope>IDENTIFICATION</scope>
</reference>
<dbReference type="InterPro" id="IPR046338">
    <property type="entry name" value="GAIN_dom_sf"/>
</dbReference>
<feature type="transmembrane region" description="Helical" evidence="15">
    <location>
        <begin position="1659"/>
        <end position="1681"/>
    </location>
</feature>
<feature type="domain" description="EGF-like" evidence="17">
    <location>
        <begin position="694"/>
        <end position="730"/>
    </location>
</feature>
<feature type="disulfide bond" evidence="12">
    <location>
        <begin position="373"/>
        <end position="382"/>
    </location>
</feature>
<feature type="repeat" description="LDL-receptor class B" evidence="13">
    <location>
        <begin position="127"/>
        <end position="174"/>
    </location>
</feature>
<evidence type="ECO:0000256" key="8">
    <source>
        <dbReference type="ARBA" id="ARBA00022989"/>
    </source>
</evidence>
<feature type="domain" description="GAIN-B" evidence="18">
    <location>
        <begin position="1480"/>
        <end position="1647"/>
    </location>
</feature>
<dbReference type="RefSeq" id="XP_038051809.1">
    <property type="nucleotide sequence ID" value="XM_038195881.1"/>
</dbReference>
<keyword evidence="4 12" id="KW-0245">EGF-like domain</keyword>
<name>A0A913ZKG4_PATMI</name>
<dbReference type="Pfam" id="PF12661">
    <property type="entry name" value="hEGF"/>
    <property type="match status" value="1"/>
</dbReference>
<dbReference type="SMART" id="SM00181">
    <property type="entry name" value="EGF"/>
    <property type="match status" value="4"/>
</dbReference>
<dbReference type="Pfam" id="PF00008">
    <property type="entry name" value="EGF"/>
    <property type="match status" value="2"/>
</dbReference>
<dbReference type="InterPro" id="IPR001881">
    <property type="entry name" value="EGF-like_Ca-bd_dom"/>
</dbReference>
<dbReference type="CDD" id="cd15040">
    <property type="entry name" value="7tmB2_Adhesion"/>
    <property type="match status" value="1"/>
</dbReference>
<dbReference type="PROSITE" id="PS50825">
    <property type="entry name" value="HYR"/>
    <property type="match status" value="4"/>
</dbReference>
<dbReference type="InterPro" id="IPR000203">
    <property type="entry name" value="GPS"/>
</dbReference>
<keyword evidence="7" id="KW-0677">Repeat</keyword>
<dbReference type="InterPro" id="IPR011042">
    <property type="entry name" value="6-blade_b-propeller_TolB-like"/>
</dbReference>
<comment type="subcellular location">
    <subcellularLocation>
        <location evidence="2">Cell membrane</location>
    </subcellularLocation>
    <subcellularLocation>
        <location evidence="1">Membrane</location>
        <topology evidence="1">Multi-pass membrane protein</topology>
    </subcellularLocation>
</comment>
<feature type="domain" description="HYR" evidence="20">
    <location>
        <begin position="731"/>
        <end position="815"/>
    </location>
</feature>
<evidence type="ECO:0000259" key="17">
    <source>
        <dbReference type="PROSITE" id="PS50026"/>
    </source>
</evidence>
<dbReference type="GO" id="GO:0005509">
    <property type="term" value="F:calcium ion binding"/>
    <property type="evidence" value="ECO:0007669"/>
    <property type="project" value="InterPro"/>
</dbReference>
<dbReference type="PROSITE" id="PS51120">
    <property type="entry name" value="LDLRB"/>
    <property type="match status" value="6"/>
</dbReference>
<evidence type="ECO:0000313" key="21">
    <source>
        <dbReference type="EnsemblMetazoa" id="XP_038051809.1"/>
    </source>
</evidence>
<evidence type="ECO:0000256" key="3">
    <source>
        <dbReference type="ARBA" id="ARBA00022475"/>
    </source>
</evidence>
<feature type="domain" description="EGF-like" evidence="17">
    <location>
        <begin position="306"/>
        <end position="343"/>
    </location>
</feature>
<evidence type="ECO:0000256" key="6">
    <source>
        <dbReference type="ARBA" id="ARBA00022729"/>
    </source>
</evidence>
<dbReference type="SUPFAM" id="SSF63825">
    <property type="entry name" value="YWTD domain"/>
    <property type="match status" value="2"/>
</dbReference>
<evidence type="ECO:0000256" key="15">
    <source>
        <dbReference type="SAM" id="Phobius"/>
    </source>
</evidence>
<feature type="domain" description="HYR" evidence="20">
    <location>
        <begin position="1182"/>
        <end position="1258"/>
    </location>
</feature>
<feature type="transmembrane region" description="Helical" evidence="15">
    <location>
        <begin position="1718"/>
        <end position="1742"/>
    </location>
</feature>
<dbReference type="FunFam" id="2.120.10.30:FF:000132">
    <property type="entry name" value="Uncharacterized protein"/>
    <property type="match status" value="2"/>
</dbReference>
<feature type="region of interest" description="Disordered" evidence="14">
    <location>
        <begin position="1948"/>
        <end position="1971"/>
    </location>
</feature>
<dbReference type="GO" id="GO:0004930">
    <property type="term" value="F:G protein-coupled receptor activity"/>
    <property type="evidence" value="ECO:0007669"/>
    <property type="project" value="InterPro"/>
</dbReference>
<dbReference type="Gene3D" id="2.120.10.30">
    <property type="entry name" value="TolB, C-terminal domain"/>
    <property type="match status" value="2"/>
</dbReference>
<dbReference type="CDD" id="cd00054">
    <property type="entry name" value="EGF_CA"/>
    <property type="match status" value="4"/>
</dbReference>
<feature type="repeat" description="LDL-receptor class B" evidence="13">
    <location>
        <begin position="476"/>
        <end position="518"/>
    </location>
</feature>
<keyword evidence="11" id="KW-0325">Glycoprotein</keyword>
<feature type="signal peptide" evidence="16">
    <location>
        <begin position="1"/>
        <end position="30"/>
    </location>
</feature>
<feature type="transmembrane region" description="Helical" evidence="15">
    <location>
        <begin position="1693"/>
        <end position="1712"/>
    </location>
</feature>
<dbReference type="SUPFAM" id="SSF81321">
    <property type="entry name" value="Family A G protein-coupled receptor-like"/>
    <property type="match status" value="1"/>
</dbReference>
<dbReference type="PROSITE" id="PS01186">
    <property type="entry name" value="EGF_2"/>
    <property type="match status" value="1"/>
</dbReference>
<dbReference type="FunFam" id="2.10.25.10:FF:000012">
    <property type="entry name" value="Delta-like protein"/>
    <property type="match status" value="1"/>
</dbReference>
<dbReference type="Pfam" id="PF01825">
    <property type="entry name" value="GPS"/>
    <property type="match status" value="1"/>
</dbReference>
<feature type="domain" description="HYR" evidence="20">
    <location>
        <begin position="909"/>
        <end position="993"/>
    </location>
</feature>
<dbReference type="SUPFAM" id="SSF57196">
    <property type="entry name" value="EGF/Laminin"/>
    <property type="match status" value="3"/>
</dbReference>
<dbReference type="PANTHER" id="PTHR45692">
    <property type="entry name" value="G_PROTEIN_RECEP_F2_4 DOMAIN-CONTAINING PROTEIN"/>
    <property type="match status" value="1"/>
</dbReference>
<feature type="domain" description="G-protein coupled receptors family 2 profile 2" evidence="19">
    <location>
        <begin position="1657"/>
        <end position="1910"/>
    </location>
</feature>
<feature type="repeat" description="LDL-receptor class B" evidence="13">
    <location>
        <begin position="85"/>
        <end position="126"/>
    </location>
</feature>
<dbReference type="InterPro" id="IPR000742">
    <property type="entry name" value="EGF"/>
</dbReference>
<sequence>MDAGKGVNTYLLMVFAILLVSFVTEFPVKAQTEGSYDLVFVANLENPPSIFVAPADTFNFTLIPGFDDHEHVLRPIAIDYDPVDGMVYWTDVQRRSITRAFVDGTGSVVLLRDLSQPEGLALDVENRMMYWTDTGSDLIERATLDGQERSLVFNLTNSSVGAVEPRAIIVEVTNGLLFWTDWGSSPKIERGNTDGTSRMTLVNSGLLYPNSITLDLPGGRMYWCDAGLDLVESSDFLGQNRMAISDFSAYNIHPFDISFYRGSLYWTDFNYIMIKLTLTPPLEATVISSSDLTKPTGLHIHMDTFANHSCVDSMPCGEGERCRQFHDHYQCVCMNGLAGNNCQLANPCSRAVCSNGGSCFLSSSRDDAYLCQCPERYFGTNCELFDDPCTSNPCWNGGSCLGSSAGFMCTCPPEFIGLFCESQSHPHDLVFVANRIPPGIYVAPTDTFNFTLIPGLDSSHGNIREPRAIDYDPVERMVYWTDSSVVSTLNRAFLDGSAVEVLFTDLQAPNGLTLDIENRVMYWTDELSDLIERATLDGQERSTVLNLTNASLTAVEPRGIVVDPANSHLYWTDWGSAPKIERSGTDGSGRRVLIDTALMWPNGISLDLEGGRMYWCDAGTDRIEYSDLLGQGRTVLVDRTSFNIHAYDLFVYYDFIYWTDKISSTIKRVEASGRPLGNYGSESFTTPYGMHIFKANICQQMVCQHGGHCQLFEHHYVCICAQGYSGRNCENDNLPPTFTTGCPSNILRLADNNQRSVPVSWPDLSASDPSTPLLWSSTHRPGDMFSVGGVTMVTYTVTDQVGNAASCNFTVTVTGVGLDCPSNVTTATNPGVLVANVSWALPSVTFNGPQQPVMFYVGSPPTQDTSGTDVQVRVYSDYQPNNIFNLGVTRVTYRVQGLGTQCHFHVIVRDVLPPTFTTGCPSNIIRLADDNQRSVPVSWPALNASDLSTPLQWSFTHRPGDMFSVGVVTMVTYTVTDQAGNAASCNFTVTVTGVGLDCPSNVTTLTNPGVSVANVSWALPSVTFNGPQQPVMFYVGSPPTQTTSDTDLQVRVYSEYQPNTVFNLGATRVTYRVQGLGTQCHFHAIVIQVDNEPPMISGCPGDVIIPAKPSTNPVAYSWPPPVISDNAGPVDVTFGCRPTKVWKCNETGSGIFTFGVTKVMYNATDASGNRNMCQFKITVTAVDLDCPVNRTVDAEPGSTSTSVDWMEPVVTGWDGPTNFTSSLSPGVELHIGSHVVNYRQWFEYGLSLNCSFSVQVIGFCPANTTNDALHGRLMWLATRRGTTAESFERCPLMTSKAGDPLAVRNCSVVPPPDYFQWGNHVPQSCGEERNEVTLEDATVIDVSPGNVNEVVEFLANETSESTESAEDVEAVSTILMNIVGAGSGDTEVTELVIQTVSNVIMSTSQTPDSQTPEVNAGSSSAIVQSVEAQVSLTLRQEGPVRIQQDTIHVEAVRLDPMLVTNGLTFVSAPKQQTGQSSPQEGSLVGTEVTTVVNASVVPQDVIASIQLPASIVKKIQAGNENGSQPLRASFIVYADDTLFKSALIKGSPGKNGSSLRVAGSVVSLTVEDVELVNLTEPVVIQFKAPANNETEGNRTIECVFWDFDLNDGVGDWSTAGCLLARETNDTVSCNCSHATNFAILVNVHGQKETSKVFRDVLNIVTNVGCAISIIALVITLTVYLAIKKLRTGKSRQIFIHMFFAWLILYIVFLAGIDNAKGSGGGCVFVAALLHYFVLSTLMWTAVEARNMYVSAVKVFPEDTPHYMLKACLIAWGSPLIVLTITLAAATDHYGNEHYCFLEPDLVLYLGLLAPIGLILIHNIITFVLVMRSILKVKEASRSQQISKRLQNAVGISTLMGLTWSFGFLVIIHGAATSGDGATSNDGAGLAFELIFCLANSFQGLIVFIMFCVRREEVRTALAPYMKRLCCGRTCDIQVPWKKDRSYDLPMMSESVPSSPSTAHTAEFDMSVSGPY</sequence>
<evidence type="ECO:0000256" key="14">
    <source>
        <dbReference type="SAM" id="MobiDB-lite"/>
    </source>
</evidence>
<keyword evidence="5 15" id="KW-0812">Transmembrane</keyword>
<evidence type="ECO:0000256" key="13">
    <source>
        <dbReference type="PROSITE-ProRule" id="PRU00461"/>
    </source>
</evidence>
<keyword evidence="10 12" id="KW-1015">Disulfide bond</keyword>
<keyword evidence="22" id="KW-1185">Reference proteome</keyword>
<dbReference type="PROSITE" id="PS50026">
    <property type="entry name" value="EGF_3"/>
    <property type="match status" value="4"/>
</dbReference>
<feature type="transmembrane region" description="Helical" evidence="15">
    <location>
        <begin position="1883"/>
        <end position="1908"/>
    </location>
</feature>
<evidence type="ECO:0000259" key="20">
    <source>
        <dbReference type="PROSITE" id="PS50825"/>
    </source>
</evidence>
<dbReference type="PROSITE" id="PS00022">
    <property type="entry name" value="EGF_1"/>
    <property type="match status" value="4"/>
</dbReference>
<dbReference type="GO" id="GO:0007166">
    <property type="term" value="P:cell surface receptor signaling pathway"/>
    <property type="evidence" value="ECO:0007669"/>
    <property type="project" value="InterPro"/>
</dbReference>
<evidence type="ECO:0000256" key="7">
    <source>
        <dbReference type="ARBA" id="ARBA00022737"/>
    </source>
</evidence>
<feature type="transmembrane region" description="Helical" evidence="15">
    <location>
        <begin position="1803"/>
        <end position="1826"/>
    </location>
</feature>
<feature type="transmembrane region" description="Helical" evidence="15">
    <location>
        <begin position="1762"/>
        <end position="1783"/>
    </location>
</feature>
<proteinExistence type="predicted"/>
<dbReference type="Gene3D" id="2.10.25.10">
    <property type="entry name" value="Laminin"/>
    <property type="match status" value="3"/>
</dbReference>
<dbReference type="InterPro" id="IPR003410">
    <property type="entry name" value="HYR_dom"/>
</dbReference>
<dbReference type="Gene3D" id="2.60.220.50">
    <property type="match status" value="1"/>
</dbReference>
<accession>A0A913ZKG4</accession>
<evidence type="ECO:0000256" key="12">
    <source>
        <dbReference type="PROSITE-ProRule" id="PRU00076"/>
    </source>
</evidence>
<dbReference type="EnsemblMetazoa" id="XM_038195881.1">
    <property type="protein sequence ID" value="XP_038051809.1"/>
    <property type="gene ID" value="LOC119724704"/>
</dbReference>
<feature type="domain" description="EGF-like" evidence="17">
    <location>
        <begin position="344"/>
        <end position="383"/>
    </location>
</feature>
<keyword evidence="3" id="KW-1003">Cell membrane</keyword>
<feature type="disulfide bond" evidence="12">
    <location>
        <begin position="411"/>
        <end position="420"/>
    </location>
</feature>
<dbReference type="InterPro" id="IPR013032">
    <property type="entry name" value="EGF-like_CS"/>
</dbReference>
<keyword evidence="6 16" id="KW-0732">Signal</keyword>